<keyword evidence="2" id="KW-1185">Reference proteome</keyword>
<dbReference type="AlphaFoldDB" id="A0A2S9WQA0"/>
<name>A0A2S9WQA0_9FLAO</name>
<accession>A0A2S9WQA0</accession>
<protein>
    <submittedName>
        <fullName evidence="1">Uncharacterized protein</fullName>
    </submittedName>
</protein>
<dbReference type="Proteomes" id="UP000239532">
    <property type="component" value="Unassembled WGS sequence"/>
</dbReference>
<comment type="caution">
    <text evidence="1">The sequence shown here is derived from an EMBL/GenBank/DDBJ whole genome shotgun (WGS) entry which is preliminary data.</text>
</comment>
<organism evidence="1 2">
    <name type="scientific">Nonlabens agnitus</name>
    <dbReference type="NCBI Taxonomy" id="870484"/>
    <lineage>
        <taxon>Bacteria</taxon>
        <taxon>Pseudomonadati</taxon>
        <taxon>Bacteroidota</taxon>
        <taxon>Flavobacteriia</taxon>
        <taxon>Flavobacteriales</taxon>
        <taxon>Flavobacteriaceae</taxon>
        <taxon>Nonlabens</taxon>
    </lineage>
</organism>
<gene>
    <name evidence="1" type="ORF">BST86_00470</name>
</gene>
<evidence type="ECO:0000313" key="2">
    <source>
        <dbReference type="Proteomes" id="UP000239532"/>
    </source>
</evidence>
<evidence type="ECO:0000313" key="1">
    <source>
        <dbReference type="EMBL" id="PRP65669.1"/>
    </source>
</evidence>
<proteinExistence type="predicted"/>
<dbReference type="EMBL" id="MQUC01000003">
    <property type="protein sequence ID" value="PRP65669.1"/>
    <property type="molecule type" value="Genomic_DNA"/>
</dbReference>
<dbReference type="OrthoDB" id="817809at2"/>
<dbReference type="RefSeq" id="WP_105981566.1">
    <property type="nucleotide sequence ID" value="NZ_MQUC01000003.1"/>
</dbReference>
<reference evidence="1 2" key="1">
    <citation type="submission" date="2016-11" db="EMBL/GenBank/DDBJ databases">
        <title>Trade-off between light-utilization and light-protection in marine flavobacteria.</title>
        <authorList>
            <person name="Kumagai Y."/>
        </authorList>
    </citation>
    <scope>NUCLEOTIDE SEQUENCE [LARGE SCALE GENOMIC DNA]</scope>
    <source>
        <strain evidence="1 2">JCM 17109</strain>
    </source>
</reference>
<sequence>MKNFLWICSFVLLGYGVSAQTLSDFKTKVDYLGVKPKKKASKDVYIANFNVLVEVYREDIDYKAKREFRGKGRAEATSQAALGLKGVNADLLQQKVDQLYADMVSDLQAKGFNIIGVDKAAATDFYKKAVPLKGPVLRESVNPGMLEIIPTQFSGLASEKVAEKGDSKKQGMFPGLKSLGKLASGGNNALSKDLDDAIILDINLVMSWSETGGSWLSGLAGANAVIKTNLSLGNKAISAPSSGGFGSRGKEDYYMLETDFNVAQGSGLKKVLWKGYLAKSIYIGGVIEDTKVESFNRGAAATNYENAIYKVTTWTSTISENAKMVEVDGQKFADALYLSGSKFIDDQMNHLVYQYQD</sequence>